<evidence type="ECO:0000313" key="2">
    <source>
        <dbReference type="EMBL" id="CDR30755.1"/>
    </source>
</evidence>
<evidence type="ECO:0000259" key="1">
    <source>
        <dbReference type="Pfam" id="PF12146"/>
    </source>
</evidence>
<evidence type="ECO:0000313" key="3">
    <source>
        <dbReference type="Proteomes" id="UP000032434"/>
    </source>
</evidence>
<reference evidence="3" key="1">
    <citation type="submission" date="2014-05" db="EMBL/GenBank/DDBJ databases">
        <authorList>
            <person name="Kube M."/>
        </authorList>
    </citation>
    <scope>NUCLEOTIDE SEQUENCE [LARGE SCALE GENOMIC DNA]</scope>
</reference>
<gene>
    <name evidence="2" type="ORF">Aocu_06820</name>
</gene>
<keyword evidence="2" id="KW-0378">Hydrolase</keyword>
<accession>A0A061AA28</accession>
<dbReference type="RefSeq" id="WP_045749266.1">
    <property type="nucleotide sequence ID" value="NZ_FUZK01000001.1"/>
</dbReference>
<dbReference type="Proteomes" id="UP000032434">
    <property type="component" value="Chromosome 1"/>
</dbReference>
<name>A0A061AA28_9MOLU</name>
<dbReference type="Pfam" id="PF12146">
    <property type="entry name" value="Hydrolase_4"/>
    <property type="match status" value="1"/>
</dbReference>
<feature type="domain" description="Serine aminopeptidase S33" evidence="1">
    <location>
        <begin position="18"/>
        <end position="241"/>
    </location>
</feature>
<dbReference type="FunCoup" id="A0A061AA28">
    <property type="interactions" value="84"/>
</dbReference>
<dbReference type="InterPro" id="IPR022742">
    <property type="entry name" value="Hydrolase_4"/>
</dbReference>
<dbReference type="EMBL" id="LK028559">
    <property type="protein sequence ID" value="CDR30755.1"/>
    <property type="molecule type" value="Genomic_DNA"/>
</dbReference>
<dbReference type="PRINTS" id="PR00111">
    <property type="entry name" value="ABHYDROLASE"/>
</dbReference>
<dbReference type="InParanoid" id="A0A061AA28"/>
<dbReference type="KEGG" id="aoc:Aocu_06820"/>
<dbReference type="OrthoDB" id="384284at2"/>
<proteinExistence type="predicted"/>
<dbReference type="InterPro" id="IPR029058">
    <property type="entry name" value="AB_hydrolase_fold"/>
</dbReference>
<dbReference type="SUPFAM" id="SSF53474">
    <property type="entry name" value="alpha/beta-Hydrolases"/>
    <property type="match status" value="1"/>
</dbReference>
<dbReference type="HOGENOM" id="CLU_026209_7_2_14"/>
<dbReference type="AlphaFoldDB" id="A0A061AA28"/>
<sequence length="260" mass="29499">MLINQVMLYTETHPVDHALGTVVITHGIALHSLYYRRLAKLINQSGYQVLLYDVRGHGKSQGKRGDIDDIKTFIEDLNQIIIQIKKDTSKPVYLLGHSMGGVISKYYAATYDNYDGLIVMSSPNSVKKLGVLQWLPMFLVGNIRIKTNFQDSRLSNLPPDENVEPYALKSFTIRLIINVLKKGLKYIRKNISRIQKPVLTIHGSDDQLVSIDESISFDKSLKNEHHKFVSIQGGYHNLNHDTVTDDVGKVIGQWLNQLEK</sequence>
<dbReference type="Gene3D" id="3.40.50.1820">
    <property type="entry name" value="alpha/beta hydrolase"/>
    <property type="match status" value="1"/>
</dbReference>
<keyword evidence="3" id="KW-1185">Reference proteome</keyword>
<protein>
    <submittedName>
        <fullName evidence="2">Alpha/beta hydrolase</fullName>
    </submittedName>
</protein>
<dbReference type="InterPro" id="IPR051044">
    <property type="entry name" value="MAG_DAG_Lipase"/>
</dbReference>
<organism evidence="2 3">
    <name type="scientific">Acholeplasma oculi</name>
    <dbReference type="NCBI Taxonomy" id="35623"/>
    <lineage>
        <taxon>Bacteria</taxon>
        <taxon>Bacillati</taxon>
        <taxon>Mycoplasmatota</taxon>
        <taxon>Mollicutes</taxon>
        <taxon>Acholeplasmatales</taxon>
        <taxon>Acholeplasmataceae</taxon>
        <taxon>Acholeplasma</taxon>
    </lineage>
</organism>
<dbReference type="STRING" id="35623.Aocu_06820"/>
<dbReference type="PATRIC" id="fig|35623.3.peg.682"/>
<dbReference type="PANTHER" id="PTHR11614">
    <property type="entry name" value="PHOSPHOLIPASE-RELATED"/>
    <property type="match status" value="1"/>
</dbReference>
<dbReference type="GO" id="GO:0016787">
    <property type="term" value="F:hydrolase activity"/>
    <property type="evidence" value="ECO:0007669"/>
    <property type="project" value="UniProtKB-KW"/>
</dbReference>
<dbReference type="InterPro" id="IPR000073">
    <property type="entry name" value="AB_hydrolase_1"/>
</dbReference>